<comment type="caution">
    <text evidence="1">The sequence shown here is derived from an EMBL/GenBank/DDBJ whole genome shotgun (WGS) entry which is preliminary data.</text>
</comment>
<sequence length="215" mass="24328">MLSYLAQWRKRHPELSFATPRALRHFFVVQEHPQGHSFDTNSDYVLRSPRVRVEVQPVVEEGIQAAYDEVMARVVADDEIESSAAPVASRLGVLHEVVDGRRDTVTAACQDHDHFPGTDEPCRASFLTCFTCRNAVVLKRHLPRIMALVDHLNALRAVTPATVWESRFAVHLARASSLTEPGRYFSNRDVDGARAVVTEDDRLAVKRLMAREWDE</sequence>
<evidence type="ECO:0000313" key="2">
    <source>
        <dbReference type="Proteomes" id="UP000310458"/>
    </source>
</evidence>
<reference evidence="1 2" key="1">
    <citation type="submission" date="2019-05" db="EMBL/GenBank/DDBJ databases">
        <title>Nesterenkonia sp. GY074 isolated from the Southern Atlantic Ocean.</title>
        <authorList>
            <person name="Zhang G."/>
        </authorList>
    </citation>
    <scope>NUCLEOTIDE SEQUENCE [LARGE SCALE GENOMIC DNA]</scope>
    <source>
        <strain evidence="1 2">GY074</strain>
    </source>
</reference>
<accession>A0A5R9BA20</accession>
<name>A0A5R9BA20_9MICC</name>
<dbReference type="AlphaFoldDB" id="A0A5R9BA20"/>
<dbReference type="Proteomes" id="UP000310458">
    <property type="component" value="Unassembled WGS sequence"/>
</dbReference>
<evidence type="ECO:0000313" key="1">
    <source>
        <dbReference type="EMBL" id="TLP93887.1"/>
    </source>
</evidence>
<keyword evidence="2" id="KW-1185">Reference proteome</keyword>
<proteinExistence type="predicted"/>
<protein>
    <submittedName>
        <fullName evidence="1">Uncharacterized protein</fullName>
    </submittedName>
</protein>
<dbReference type="EMBL" id="VAVZ01000039">
    <property type="protein sequence ID" value="TLP93887.1"/>
    <property type="molecule type" value="Genomic_DNA"/>
</dbReference>
<organism evidence="1 2">
    <name type="scientific">Nesterenkonia salmonea</name>
    <dbReference type="NCBI Taxonomy" id="1804987"/>
    <lineage>
        <taxon>Bacteria</taxon>
        <taxon>Bacillati</taxon>
        <taxon>Actinomycetota</taxon>
        <taxon>Actinomycetes</taxon>
        <taxon>Micrococcales</taxon>
        <taxon>Micrococcaceae</taxon>
        <taxon>Nesterenkonia</taxon>
    </lineage>
</organism>
<gene>
    <name evidence="1" type="ORF">FEF26_12705</name>
</gene>